<sequence>MNIFNQRIEKLKQLLEHEECDGLIVDDTINLYYLTGLYLSAGKLLISPKETTLLVDSRYYELCKSDSPFPVVLSTKTSTINDLLSGSGIKQLAFNSDNTTYGEFKKLEKEAELLNLKPISNPILKLRAIKDSQEIETLKEAAALGSAGYDYLVELLKEGISETELAIELEIFWKRRGSKAIAFDPIIAFGSNSSMPHYRVGQRRLNKGESVLIDIGVNLDHYHSDMTRVVFFGEPDPKITNIYRIVLEAQEKALALCRPGTLIADLDAAARSHIEEQGYGENFTHSLGHGVGLEIHELPIIRSQNSNAESRLEEGMVITIEPGIYLPGIGGVRIEDTVAITKGACENLTNRSKQLITI</sequence>
<dbReference type="PANTHER" id="PTHR46112:SF2">
    <property type="entry name" value="XAA-PRO AMINOPEPTIDASE P-RELATED"/>
    <property type="match status" value="1"/>
</dbReference>
<dbReference type="STRING" id="716544.wcw_1869"/>
<dbReference type="AlphaFoldDB" id="D6YT12"/>
<evidence type="ECO:0000313" key="8">
    <source>
        <dbReference type="Proteomes" id="UP000001505"/>
    </source>
</evidence>
<dbReference type="InterPro" id="IPR001131">
    <property type="entry name" value="Peptidase_M24B_aminopep-P_CS"/>
</dbReference>
<evidence type="ECO:0000256" key="2">
    <source>
        <dbReference type="ARBA" id="ARBA00022723"/>
    </source>
</evidence>
<organism evidence="7 8">
    <name type="scientific">Waddlia chondrophila (strain ATCC VR-1470 / WSU 86-1044)</name>
    <dbReference type="NCBI Taxonomy" id="716544"/>
    <lineage>
        <taxon>Bacteria</taxon>
        <taxon>Pseudomonadati</taxon>
        <taxon>Chlamydiota</taxon>
        <taxon>Chlamydiia</taxon>
        <taxon>Parachlamydiales</taxon>
        <taxon>Waddliaceae</taxon>
        <taxon>Waddlia</taxon>
    </lineage>
</organism>
<evidence type="ECO:0000256" key="3">
    <source>
        <dbReference type="ARBA" id="ARBA00022801"/>
    </source>
</evidence>
<keyword evidence="1" id="KW-0645">Protease</keyword>
<dbReference type="EMBL" id="CP001928">
    <property type="protein sequence ID" value="ADI39207.1"/>
    <property type="molecule type" value="Genomic_DNA"/>
</dbReference>
<dbReference type="GO" id="GO:0006508">
    <property type="term" value="P:proteolysis"/>
    <property type="evidence" value="ECO:0007669"/>
    <property type="project" value="UniProtKB-KW"/>
</dbReference>
<dbReference type="Proteomes" id="UP000001505">
    <property type="component" value="Chromosome"/>
</dbReference>
<dbReference type="PANTHER" id="PTHR46112">
    <property type="entry name" value="AMINOPEPTIDASE"/>
    <property type="match status" value="1"/>
</dbReference>
<dbReference type="Gene3D" id="3.90.230.10">
    <property type="entry name" value="Creatinase/methionine aminopeptidase superfamily"/>
    <property type="match status" value="1"/>
</dbReference>
<dbReference type="EC" id="3.4.13.9" evidence="7"/>
<evidence type="ECO:0000259" key="5">
    <source>
        <dbReference type="Pfam" id="PF00557"/>
    </source>
</evidence>
<dbReference type="InterPro" id="IPR029149">
    <property type="entry name" value="Creatin/AminoP/Spt16_N"/>
</dbReference>
<dbReference type="RefSeq" id="WP_013182907.1">
    <property type="nucleotide sequence ID" value="NC_014225.1"/>
</dbReference>
<keyword evidence="7" id="KW-0224">Dipeptidase</keyword>
<evidence type="ECO:0000256" key="1">
    <source>
        <dbReference type="ARBA" id="ARBA00022670"/>
    </source>
</evidence>
<dbReference type="Pfam" id="PF00557">
    <property type="entry name" value="Peptidase_M24"/>
    <property type="match status" value="1"/>
</dbReference>
<evidence type="ECO:0000259" key="6">
    <source>
        <dbReference type="Pfam" id="PF01321"/>
    </source>
</evidence>
<dbReference type="GO" id="GO:0102009">
    <property type="term" value="F:proline dipeptidase activity"/>
    <property type="evidence" value="ECO:0007669"/>
    <property type="project" value="UniProtKB-EC"/>
</dbReference>
<dbReference type="InterPro" id="IPR036005">
    <property type="entry name" value="Creatinase/aminopeptidase-like"/>
</dbReference>
<keyword evidence="7" id="KW-0031">Aminopeptidase</keyword>
<keyword evidence="4" id="KW-0482">Metalloprotease</keyword>
<dbReference type="Gene3D" id="3.40.350.10">
    <property type="entry name" value="Creatinase/prolidase N-terminal domain"/>
    <property type="match status" value="1"/>
</dbReference>
<dbReference type="GO" id="GO:0008235">
    <property type="term" value="F:metalloexopeptidase activity"/>
    <property type="evidence" value="ECO:0007669"/>
    <property type="project" value="UniProtKB-ARBA"/>
</dbReference>
<dbReference type="Pfam" id="PF01321">
    <property type="entry name" value="Creatinase_N"/>
    <property type="match status" value="1"/>
</dbReference>
<dbReference type="PROSITE" id="PS00491">
    <property type="entry name" value="PROLINE_PEPTIDASE"/>
    <property type="match status" value="1"/>
</dbReference>
<dbReference type="InterPro" id="IPR001714">
    <property type="entry name" value="Pept_M24_MAP"/>
</dbReference>
<reference evidence="7 8" key="1">
    <citation type="journal article" date="2010" name="PLoS ONE">
        <title>The Waddlia genome: a window into chlamydial biology.</title>
        <authorList>
            <person name="Bertelli C."/>
            <person name="Collyn F."/>
            <person name="Croxatto A."/>
            <person name="Ruckert C."/>
            <person name="Polkinghorne A."/>
            <person name="Kebbi-Beghdadi C."/>
            <person name="Goesmann A."/>
            <person name="Vaughan L."/>
            <person name="Greub G."/>
        </authorList>
    </citation>
    <scope>NUCLEOTIDE SEQUENCE [LARGE SCALE GENOMIC DNA]</scope>
    <source>
        <strain evidence="8">ATCC VR-1470 / WSU 86-1044</strain>
    </source>
</reference>
<dbReference type="GO" id="GO:0004177">
    <property type="term" value="F:aminopeptidase activity"/>
    <property type="evidence" value="ECO:0007669"/>
    <property type="project" value="UniProtKB-KW"/>
</dbReference>
<gene>
    <name evidence="7" type="primary">pepP</name>
    <name evidence="7" type="ordered locus">wcw_1869</name>
</gene>
<evidence type="ECO:0000256" key="4">
    <source>
        <dbReference type="ARBA" id="ARBA00023049"/>
    </source>
</evidence>
<dbReference type="SUPFAM" id="SSF53092">
    <property type="entry name" value="Creatinase/prolidase N-terminal domain"/>
    <property type="match status" value="1"/>
</dbReference>
<proteinExistence type="predicted"/>
<feature type="domain" description="Creatinase N-terminal" evidence="6">
    <location>
        <begin position="7"/>
        <end position="129"/>
    </location>
</feature>
<keyword evidence="3 7" id="KW-0378">Hydrolase</keyword>
<accession>D6YT12</accession>
<dbReference type="GO" id="GO:0046872">
    <property type="term" value="F:metal ion binding"/>
    <property type="evidence" value="ECO:0007669"/>
    <property type="project" value="UniProtKB-KW"/>
</dbReference>
<keyword evidence="2" id="KW-0479">Metal-binding</keyword>
<feature type="domain" description="Peptidase M24" evidence="5">
    <location>
        <begin position="137"/>
        <end position="342"/>
    </location>
</feature>
<evidence type="ECO:0000313" key="7">
    <source>
        <dbReference type="EMBL" id="ADI39207.1"/>
    </source>
</evidence>
<dbReference type="OrthoDB" id="9806388at2"/>
<dbReference type="InterPro" id="IPR000587">
    <property type="entry name" value="Creatinase_N"/>
</dbReference>
<dbReference type="CDD" id="cd01092">
    <property type="entry name" value="APP-like"/>
    <property type="match status" value="1"/>
</dbReference>
<dbReference type="eggNOG" id="COG0006">
    <property type="taxonomic scope" value="Bacteria"/>
</dbReference>
<dbReference type="KEGG" id="wch:wcw_1869"/>
<name>D6YT12_WADCW</name>
<dbReference type="HOGENOM" id="CLU_017266_4_2_0"/>
<keyword evidence="8" id="KW-1185">Reference proteome</keyword>
<dbReference type="SUPFAM" id="SSF55920">
    <property type="entry name" value="Creatinase/aminopeptidase"/>
    <property type="match status" value="1"/>
</dbReference>
<protein>
    <submittedName>
        <fullName evidence="7">Aminopeptidase P</fullName>
        <ecNumber evidence="7">3.4.13.9</ecNumber>
    </submittedName>
</protein>
<dbReference type="InterPro" id="IPR000994">
    <property type="entry name" value="Pept_M24"/>
</dbReference>
<dbReference type="PRINTS" id="PR00599">
    <property type="entry name" value="MAPEPTIDASE"/>
</dbReference>
<dbReference type="InterPro" id="IPR050659">
    <property type="entry name" value="Peptidase_M24B"/>
</dbReference>